<keyword evidence="2 6" id="KW-0812">Transmembrane</keyword>
<dbReference type="InterPro" id="IPR052646">
    <property type="entry name" value="Peroxisomal_PEX28-32"/>
</dbReference>
<feature type="transmembrane region" description="Helical" evidence="6">
    <location>
        <begin position="71"/>
        <end position="95"/>
    </location>
</feature>
<feature type="compositionally biased region" description="Low complexity" evidence="5">
    <location>
        <begin position="459"/>
        <end position="468"/>
    </location>
</feature>
<organism evidence="8 9">
    <name type="scientific">Dioszegia hungarica</name>
    <dbReference type="NCBI Taxonomy" id="4972"/>
    <lineage>
        <taxon>Eukaryota</taxon>
        <taxon>Fungi</taxon>
        <taxon>Dikarya</taxon>
        <taxon>Basidiomycota</taxon>
        <taxon>Agaricomycotina</taxon>
        <taxon>Tremellomycetes</taxon>
        <taxon>Tremellales</taxon>
        <taxon>Bulleribasidiaceae</taxon>
        <taxon>Dioszegia</taxon>
    </lineage>
</organism>
<evidence type="ECO:0000259" key="7">
    <source>
        <dbReference type="SMART" id="SM00693"/>
    </source>
</evidence>
<keyword evidence="4 6" id="KW-0472">Membrane</keyword>
<feature type="region of interest" description="Disordered" evidence="5">
    <location>
        <begin position="459"/>
        <end position="514"/>
    </location>
</feature>
<reference evidence="8" key="1">
    <citation type="journal article" date="2022" name="G3 (Bethesda)">
        <title>High quality genome of the basidiomycete yeast Dioszegia hungarica PDD-24b-2 isolated from cloud water.</title>
        <authorList>
            <person name="Jarrige D."/>
            <person name="Haridas S."/>
            <person name="Bleykasten-Grosshans C."/>
            <person name="Joly M."/>
            <person name="Nadalig T."/>
            <person name="Sancelme M."/>
            <person name="Vuilleumier S."/>
            <person name="Grigoriev I.V."/>
            <person name="Amato P."/>
            <person name="Bringel F."/>
        </authorList>
    </citation>
    <scope>NUCLEOTIDE SEQUENCE</scope>
    <source>
        <strain evidence="8">PDD-24b-2</strain>
    </source>
</reference>
<evidence type="ECO:0000313" key="8">
    <source>
        <dbReference type="EMBL" id="KAI9639794.1"/>
    </source>
</evidence>
<keyword evidence="9" id="KW-1185">Reference proteome</keyword>
<dbReference type="GO" id="GO:0012505">
    <property type="term" value="C:endomembrane system"/>
    <property type="evidence" value="ECO:0007669"/>
    <property type="project" value="UniProtKB-SubCell"/>
</dbReference>
<gene>
    <name evidence="8" type="ORF">MKK02DRAFT_18842</name>
</gene>
<name>A0AA38LZ66_9TREE</name>
<evidence type="ECO:0000256" key="6">
    <source>
        <dbReference type="SAM" id="Phobius"/>
    </source>
</evidence>
<dbReference type="AlphaFoldDB" id="A0AA38LZ66"/>
<feature type="compositionally biased region" description="Polar residues" evidence="5">
    <location>
        <begin position="392"/>
        <end position="410"/>
    </location>
</feature>
<evidence type="ECO:0000256" key="2">
    <source>
        <dbReference type="ARBA" id="ARBA00022692"/>
    </source>
</evidence>
<evidence type="ECO:0000256" key="5">
    <source>
        <dbReference type="SAM" id="MobiDB-lite"/>
    </source>
</evidence>
<dbReference type="Proteomes" id="UP001164286">
    <property type="component" value="Unassembled WGS sequence"/>
</dbReference>
<protein>
    <submittedName>
        <fullName evidence="8">Integral peroxisomal membrane peroxin-domain-containing protein</fullName>
    </submittedName>
</protein>
<dbReference type="SMART" id="SM00693">
    <property type="entry name" value="DysFN"/>
    <property type="match status" value="1"/>
</dbReference>
<evidence type="ECO:0000313" key="9">
    <source>
        <dbReference type="Proteomes" id="UP001164286"/>
    </source>
</evidence>
<dbReference type="Pfam" id="PF06398">
    <property type="entry name" value="Pex24p"/>
    <property type="match status" value="1"/>
</dbReference>
<evidence type="ECO:0000256" key="1">
    <source>
        <dbReference type="ARBA" id="ARBA00004127"/>
    </source>
</evidence>
<dbReference type="GO" id="GO:0007031">
    <property type="term" value="P:peroxisome organization"/>
    <property type="evidence" value="ECO:0007669"/>
    <property type="project" value="TreeGrafter"/>
</dbReference>
<dbReference type="EMBL" id="JAKWFO010000001">
    <property type="protein sequence ID" value="KAI9639794.1"/>
    <property type="molecule type" value="Genomic_DNA"/>
</dbReference>
<keyword evidence="3 6" id="KW-1133">Transmembrane helix</keyword>
<feature type="region of interest" description="Disordered" evidence="5">
    <location>
        <begin position="578"/>
        <end position="658"/>
    </location>
</feature>
<feature type="region of interest" description="Disordered" evidence="5">
    <location>
        <begin position="1"/>
        <end position="22"/>
    </location>
</feature>
<accession>A0AA38LZ66</accession>
<comment type="caution">
    <text evidence="8">The sequence shown here is derived from an EMBL/GenBank/DDBJ whole genome shotgun (WGS) entry which is preliminary data.</text>
</comment>
<dbReference type="GO" id="GO:0005778">
    <property type="term" value="C:peroxisomal membrane"/>
    <property type="evidence" value="ECO:0007669"/>
    <property type="project" value="UniProtKB-ARBA"/>
</dbReference>
<feature type="region of interest" description="Disordered" evidence="5">
    <location>
        <begin position="382"/>
        <end position="410"/>
    </location>
</feature>
<feature type="compositionally biased region" description="Basic and acidic residues" evidence="5">
    <location>
        <begin position="475"/>
        <end position="489"/>
    </location>
</feature>
<evidence type="ECO:0000256" key="3">
    <source>
        <dbReference type="ARBA" id="ARBA00022989"/>
    </source>
</evidence>
<sequence length="672" mass="71896">MGPSATLPGLPNTADQPQVSPNDDLVSSLPAPIVRLLVLFARPIAWLRIAIEVLSWKAGRRVESWMVVGGWWGICLGAGHAFKYLLPAVLFLPLLPLERLRLPHVSQNTKKPPPPESTPLQPSTQDTLLHTLADLHAVYALLPPTPAKQVEDVYARFAGLGQARLTRGFVVIWSTWLVLGWIVGYRALLAILGSVILLYPSPSLAHLVHLLGKSLAVRRGIALLFLVTFGSHPEQRINVDLHFSISNWVKGKWAASRRPSLALTFRPKVEAVSDKQEADAADEAEEKAGEPIYFKFEVHENQRWWMGLDWTSALLPQERPSWCDSHLLPASPPPSFPLPPSSSITLPAPTASDPGATVRRTAIWQWLDDDWSIVRAGPGHSSSPFVPAPSTMPAQPSVSSSTESYGLSVSPTRSMSAQSALHPVDDANLGPTARAQSIAEQAFTKGLERLKARTIAAPAVPAAKAGSPRGSVEISRGRRESQASDDVHSMADGLPSGHVGAGAGGIGSGETICEKDDATDGDGWVYGDNKWEGMGPKGGLGRFTRRRRWQRRAICTETIERISSPAAALAVLTDDAPLPSPARSTTPTPTAAITPLKAKPTISTEAEIAIARRSSSFSPSRDRRSSSGASMDRTGAADRDGAGALLAGSPGGAARDDVLRKRLRNAMGDLGG</sequence>
<dbReference type="InterPro" id="IPR006614">
    <property type="entry name" value="Peroxin/Ferlin"/>
</dbReference>
<feature type="compositionally biased region" description="Gly residues" evidence="5">
    <location>
        <begin position="499"/>
        <end position="508"/>
    </location>
</feature>
<dbReference type="RefSeq" id="XP_052949571.1">
    <property type="nucleotide sequence ID" value="XM_053086014.1"/>
</dbReference>
<feature type="domain" description="Peroxin/Ferlin" evidence="7">
    <location>
        <begin position="291"/>
        <end position="374"/>
    </location>
</feature>
<dbReference type="GeneID" id="77725215"/>
<feature type="transmembrane region" description="Helical" evidence="6">
    <location>
        <begin position="170"/>
        <end position="199"/>
    </location>
</feature>
<dbReference type="InterPro" id="IPR010482">
    <property type="entry name" value="TECPR1-like_DysF"/>
</dbReference>
<dbReference type="PANTHER" id="PTHR31679:SF2">
    <property type="entry name" value="PEROXISOMAL MEMBRANE PROTEIN PEX30-RELATED"/>
    <property type="match status" value="1"/>
</dbReference>
<comment type="subcellular location">
    <subcellularLocation>
        <location evidence="1">Endomembrane system</location>
        <topology evidence="1">Multi-pass membrane protein</topology>
    </subcellularLocation>
</comment>
<proteinExistence type="predicted"/>
<dbReference type="PANTHER" id="PTHR31679">
    <property type="entry name" value="PEROXISOMAL MEMBRANE PROTEIN PEX30-RELATED"/>
    <property type="match status" value="1"/>
</dbReference>
<feature type="compositionally biased region" description="Low complexity" evidence="5">
    <location>
        <begin position="581"/>
        <end position="601"/>
    </location>
</feature>
<evidence type="ECO:0000256" key="4">
    <source>
        <dbReference type="ARBA" id="ARBA00023136"/>
    </source>
</evidence>